<proteinExistence type="predicted"/>
<accession>F6G6R4</accession>
<dbReference type="GO" id="GO:0032259">
    <property type="term" value="P:methylation"/>
    <property type="evidence" value="ECO:0007669"/>
    <property type="project" value="UniProtKB-KW"/>
</dbReference>
<dbReference type="KEGG" id="rsn:RSPO_c00305"/>
<dbReference type="HOGENOM" id="CLU_3221106_0_0_4"/>
<gene>
    <name evidence="2" type="ordered locus">RSPO_c00305</name>
</gene>
<keyword evidence="2" id="KW-0808">Transferase</keyword>
<feature type="compositionally biased region" description="Basic residues" evidence="1">
    <location>
        <begin position="1"/>
        <end position="13"/>
    </location>
</feature>
<feature type="region of interest" description="Disordered" evidence="1">
    <location>
        <begin position="1"/>
        <end position="44"/>
    </location>
</feature>
<evidence type="ECO:0000313" key="2">
    <source>
        <dbReference type="EMBL" id="AEG67609.1"/>
    </source>
</evidence>
<dbReference type="EMBL" id="CP002819">
    <property type="protein sequence ID" value="AEG67609.1"/>
    <property type="molecule type" value="Genomic_DNA"/>
</dbReference>
<protein>
    <submittedName>
        <fullName evidence="2">Putative methyltransferase, Methylase of polypeptide chain release factor</fullName>
    </submittedName>
</protein>
<dbReference type="PATRIC" id="fig|1031711.3.peg.295"/>
<name>F6G6R4_RALS8</name>
<dbReference type="Proteomes" id="UP000007953">
    <property type="component" value="Chromosome"/>
</dbReference>
<sequence>MIAPRKRARRHPIRAKERYRVADNPRDALPLARHGSPAFRYSPP</sequence>
<dbReference type="AlphaFoldDB" id="F6G6R4"/>
<evidence type="ECO:0000313" key="3">
    <source>
        <dbReference type="Proteomes" id="UP000007953"/>
    </source>
</evidence>
<dbReference type="GO" id="GO:0008168">
    <property type="term" value="F:methyltransferase activity"/>
    <property type="evidence" value="ECO:0007669"/>
    <property type="project" value="UniProtKB-KW"/>
</dbReference>
<keyword evidence="2" id="KW-0489">Methyltransferase</keyword>
<reference evidence="2 3" key="1">
    <citation type="journal article" date="2011" name="J. Bacteriol.">
        <title>Complete genome sequence of the plant pathogen Ralstonia solanacearum strain Po82.</title>
        <authorList>
            <person name="Xu J."/>
            <person name="Zheng H.J."/>
            <person name="Liu L."/>
            <person name="Pan Z.C."/>
            <person name="Prior P."/>
            <person name="Tang B."/>
            <person name="Xu J.S."/>
            <person name="Zhang H."/>
            <person name="Tian Q."/>
            <person name="Zhang L.Q."/>
            <person name="Feng J."/>
        </authorList>
    </citation>
    <scope>NUCLEOTIDE SEQUENCE [LARGE SCALE GENOMIC DNA]</scope>
    <source>
        <strain evidence="2 3">Po82</strain>
    </source>
</reference>
<organism evidence="2 3">
    <name type="scientific">Ralstonia solanacearum (strain Po82)</name>
    <dbReference type="NCBI Taxonomy" id="1031711"/>
    <lineage>
        <taxon>Bacteria</taxon>
        <taxon>Pseudomonadati</taxon>
        <taxon>Pseudomonadota</taxon>
        <taxon>Betaproteobacteria</taxon>
        <taxon>Burkholderiales</taxon>
        <taxon>Burkholderiaceae</taxon>
        <taxon>Ralstonia</taxon>
        <taxon>Ralstonia solanacearum species complex</taxon>
    </lineage>
</organism>
<evidence type="ECO:0000256" key="1">
    <source>
        <dbReference type="SAM" id="MobiDB-lite"/>
    </source>
</evidence>
<feature type="compositionally biased region" description="Basic and acidic residues" evidence="1">
    <location>
        <begin position="14"/>
        <end position="26"/>
    </location>
</feature>